<accession>A0ABR6WKA5</accession>
<evidence type="ECO:0000313" key="3">
    <source>
        <dbReference type="Proteomes" id="UP000653358"/>
    </source>
</evidence>
<dbReference type="RefSeq" id="WP_186843711.1">
    <property type="nucleotide sequence ID" value="NZ_RXYB01000006.1"/>
</dbReference>
<dbReference type="Proteomes" id="UP000653358">
    <property type="component" value="Unassembled WGS sequence"/>
</dbReference>
<organism evidence="2 3">
    <name type="scientific">Acetobacterium tundrae</name>
    <dbReference type="NCBI Taxonomy" id="132932"/>
    <lineage>
        <taxon>Bacteria</taxon>
        <taxon>Bacillati</taxon>
        <taxon>Bacillota</taxon>
        <taxon>Clostridia</taxon>
        <taxon>Eubacteriales</taxon>
        <taxon>Eubacteriaceae</taxon>
        <taxon>Acetobacterium</taxon>
    </lineage>
</organism>
<keyword evidence="3" id="KW-1185">Reference proteome</keyword>
<dbReference type="SUPFAM" id="SSF53098">
    <property type="entry name" value="Ribonuclease H-like"/>
    <property type="match status" value="1"/>
</dbReference>
<evidence type="ECO:0000313" key="2">
    <source>
        <dbReference type="EMBL" id="MBC3796867.1"/>
    </source>
</evidence>
<dbReference type="Pfam" id="PF13683">
    <property type="entry name" value="rve_3"/>
    <property type="match status" value="1"/>
</dbReference>
<dbReference type="InterPro" id="IPR001584">
    <property type="entry name" value="Integrase_cat-core"/>
</dbReference>
<name>A0ABR6WKA5_9FIRM</name>
<proteinExistence type="predicted"/>
<protein>
    <submittedName>
        <fullName evidence="2">Transposase</fullName>
    </submittedName>
</protein>
<reference evidence="2 3" key="1">
    <citation type="journal article" date="2020" name="mSystems">
        <title>Defining Genomic and Predicted Metabolic Features of the Acetobacterium Genus.</title>
        <authorList>
            <person name="Ross D.E."/>
            <person name="Marshall C.W."/>
            <person name="Gulliver D."/>
            <person name="May H.D."/>
            <person name="Norman R.S."/>
        </authorList>
    </citation>
    <scope>NUCLEOTIDE SEQUENCE [LARGE SCALE GENOMIC DNA]</scope>
    <source>
        <strain evidence="2 3">DSM 9173</strain>
    </source>
</reference>
<comment type="caution">
    <text evidence="2">The sequence shown here is derived from an EMBL/GenBank/DDBJ whole genome shotgun (WGS) entry which is preliminary data.</text>
</comment>
<sequence>MNDSFRETVSYHFAKQSKQERLYLLYPETVTEVRAMMKEYIAKYNHERGHQRFDYKTPAVVFYENMALVA</sequence>
<feature type="domain" description="Integrase catalytic" evidence="1">
    <location>
        <begin position="12"/>
        <end position="58"/>
    </location>
</feature>
<evidence type="ECO:0000259" key="1">
    <source>
        <dbReference type="Pfam" id="PF13683"/>
    </source>
</evidence>
<dbReference type="EMBL" id="WJBB01000007">
    <property type="protein sequence ID" value="MBC3796867.1"/>
    <property type="molecule type" value="Genomic_DNA"/>
</dbReference>
<dbReference type="InterPro" id="IPR012337">
    <property type="entry name" value="RNaseH-like_sf"/>
</dbReference>
<gene>
    <name evidence="2" type="ORF">GH807_07375</name>
</gene>